<dbReference type="AlphaFoldDB" id="X1ARZ4"/>
<comment type="caution">
    <text evidence="2">The sequence shown here is derived from an EMBL/GenBank/DDBJ whole genome shotgun (WGS) entry which is preliminary data.</text>
</comment>
<dbReference type="InterPro" id="IPR045569">
    <property type="entry name" value="Metalloprtase-TldD/E_C"/>
</dbReference>
<reference evidence="2" key="1">
    <citation type="journal article" date="2014" name="Front. Microbiol.">
        <title>High frequency of phylogenetically diverse reductive dehalogenase-homologous genes in deep subseafloor sedimentary metagenomes.</title>
        <authorList>
            <person name="Kawai M."/>
            <person name="Futagami T."/>
            <person name="Toyoda A."/>
            <person name="Takaki Y."/>
            <person name="Nishi S."/>
            <person name="Hori S."/>
            <person name="Arai W."/>
            <person name="Tsubouchi T."/>
            <person name="Morono Y."/>
            <person name="Uchiyama I."/>
            <person name="Ito T."/>
            <person name="Fujiyama A."/>
            <person name="Inagaki F."/>
            <person name="Takami H."/>
        </authorList>
    </citation>
    <scope>NUCLEOTIDE SEQUENCE</scope>
    <source>
        <strain evidence="2">Expedition CK06-06</strain>
    </source>
</reference>
<proteinExistence type="predicted"/>
<protein>
    <recommendedName>
        <fullName evidence="1">Metalloprotease TldD/E C-terminal domain-containing protein</fullName>
    </recommendedName>
</protein>
<evidence type="ECO:0000259" key="1">
    <source>
        <dbReference type="Pfam" id="PF19289"/>
    </source>
</evidence>
<dbReference type="SUPFAM" id="SSF111283">
    <property type="entry name" value="Putative modulator of DNA gyrase, PmbA/TldD"/>
    <property type="match status" value="1"/>
</dbReference>
<feature type="domain" description="Metalloprotease TldD/E C-terminal" evidence="1">
    <location>
        <begin position="8"/>
        <end position="74"/>
    </location>
</feature>
<dbReference type="GO" id="GO:0006508">
    <property type="term" value="P:proteolysis"/>
    <property type="evidence" value="ECO:0007669"/>
    <property type="project" value="InterPro"/>
</dbReference>
<dbReference type="InterPro" id="IPR036059">
    <property type="entry name" value="TldD/PmbA_sf"/>
</dbReference>
<organism evidence="2">
    <name type="scientific">marine sediment metagenome</name>
    <dbReference type="NCBI Taxonomy" id="412755"/>
    <lineage>
        <taxon>unclassified sequences</taxon>
        <taxon>metagenomes</taxon>
        <taxon>ecological metagenomes</taxon>
    </lineage>
</organism>
<gene>
    <name evidence="2" type="ORF">S01H4_17548</name>
</gene>
<dbReference type="Pfam" id="PF19289">
    <property type="entry name" value="PmbA_TldD_3rd"/>
    <property type="match status" value="1"/>
</dbReference>
<accession>X1ARZ4</accession>
<evidence type="ECO:0000313" key="2">
    <source>
        <dbReference type="EMBL" id="GAG62656.1"/>
    </source>
</evidence>
<dbReference type="EMBL" id="BART01007740">
    <property type="protein sequence ID" value="GAG62656.1"/>
    <property type="molecule type" value="Genomic_DNA"/>
</dbReference>
<dbReference type="GO" id="GO:0008237">
    <property type="term" value="F:metallopeptidase activity"/>
    <property type="evidence" value="ECO:0007669"/>
    <property type="project" value="InterPro"/>
</dbReference>
<sequence>MIINYTDCKGMFLVKDKGKVLEPVRELRINSNHFHMLEHTIGLGKDLQQVKTWLNMAGNTIFAPYMLIEDIRLTTGTK</sequence>
<name>X1ARZ4_9ZZZZ</name>